<protein>
    <submittedName>
        <fullName evidence="1">Cytochrome P450 72A15</fullName>
    </submittedName>
</protein>
<dbReference type="Proteomes" id="UP000829398">
    <property type="component" value="Chromosome 3"/>
</dbReference>
<keyword evidence="2" id="KW-1185">Reference proteome</keyword>
<organism evidence="1 2">
    <name type="scientific">Citrus sinensis</name>
    <name type="common">Sweet orange</name>
    <name type="synonym">Citrus aurantium var. sinensis</name>
    <dbReference type="NCBI Taxonomy" id="2711"/>
    <lineage>
        <taxon>Eukaryota</taxon>
        <taxon>Viridiplantae</taxon>
        <taxon>Streptophyta</taxon>
        <taxon>Embryophyta</taxon>
        <taxon>Tracheophyta</taxon>
        <taxon>Spermatophyta</taxon>
        <taxon>Magnoliopsida</taxon>
        <taxon>eudicotyledons</taxon>
        <taxon>Gunneridae</taxon>
        <taxon>Pentapetalae</taxon>
        <taxon>rosids</taxon>
        <taxon>malvids</taxon>
        <taxon>Sapindales</taxon>
        <taxon>Rutaceae</taxon>
        <taxon>Aurantioideae</taxon>
        <taxon>Citrus</taxon>
    </lineage>
</organism>
<dbReference type="EMBL" id="CM039172">
    <property type="protein sequence ID" value="KAH9779513.1"/>
    <property type="molecule type" value="Genomic_DNA"/>
</dbReference>
<evidence type="ECO:0000313" key="2">
    <source>
        <dbReference type="Proteomes" id="UP000829398"/>
    </source>
</evidence>
<accession>A0ACB8M1J4</accession>
<reference evidence="2" key="1">
    <citation type="journal article" date="2023" name="Hortic. Res.">
        <title>A chromosome-level phased genome enabling allele-level studies in sweet orange: a case study on citrus Huanglongbing tolerance.</title>
        <authorList>
            <person name="Wu B."/>
            <person name="Yu Q."/>
            <person name="Deng Z."/>
            <person name="Duan Y."/>
            <person name="Luo F."/>
            <person name="Gmitter F. Jr."/>
        </authorList>
    </citation>
    <scope>NUCLEOTIDE SEQUENCE [LARGE SCALE GENOMIC DNA]</scope>
    <source>
        <strain evidence="2">cv. Valencia</strain>
    </source>
</reference>
<comment type="caution">
    <text evidence="1">The sequence shown here is derived from an EMBL/GenBank/DDBJ whole genome shotgun (WGS) entry which is preliminary data.</text>
</comment>
<gene>
    <name evidence="1" type="ORF">KPL71_007729</name>
</gene>
<evidence type="ECO:0000313" key="1">
    <source>
        <dbReference type="EMBL" id="KAH9779513.1"/>
    </source>
</evidence>
<sequence>MNGVNKGFAVSTTIIDVSKMEFSANSIAVSIVTVTVVTWAWKILNWAWLKPKRVEKQLRKQGFKGNSYRFLFGDVREHAVLSKQAKSKPISFEDDIAPRVVPLYDQLVKLYGKICYWWVGPIPMINIMDPDQLKEVFTKINDFQKPKSNPLGKILTTGLASHEGEKWAKHRKIINPAFHQEKLKLMLPAFNQSCSEIISKWENLMSTEGSCELDVWPYIVNLTSDVISRTAFGSNYEEGIRIFQLQTELADLALQALQSVYIPGWRYVPTKRNRRMKELDKEIRVRLADIIRKREIAMKTGEAAKDDLLGLLMESNLKEIKEHGNNKLKGISRDDVIDECKLFYFAGQETTSVLLLWTMVLLSKHQDWQAHAREEVLQVFGDKKPDFDGLNRLKIVQMIFYEVLRLYPPLPVLSRYVEKETKIGDLILPAESVIALQTLLVHHDKKLWGDDAKEFKPERFSEGISKATKNQVSYFPFAWGPRICIGQNFALVEAKMAMAMILQNFSFELSASYVHAPHAFIFLQPQHGAHLILRKL</sequence>
<name>A0ACB8M1J4_CITSI</name>
<proteinExistence type="predicted"/>